<dbReference type="AlphaFoldDB" id="A0A9P1FSI6"/>
<dbReference type="PANTHER" id="PTHR33050:SF7">
    <property type="entry name" value="RIBONUCLEASE H"/>
    <property type="match status" value="1"/>
</dbReference>
<protein>
    <submittedName>
        <fullName evidence="4">Fucoxanthin-chlorophyll a-c binding protein C, chloroplastic</fullName>
    </submittedName>
</protein>
<proteinExistence type="predicted"/>
<accession>A0A9P1FSI6</accession>
<evidence type="ECO:0000313" key="2">
    <source>
        <dbReference type="EMBL" id="CAI3986556.1"/>
    </source>
</evidence>
<evidence type="ECO:0000313" key="4">
    <source>
        <dbReference type="EMBL" id="CAL4773868.1"/>
    </source>
</evidence>
<dbReference type="EMBL" id="CAMXCT020001091">
    <property type="protein sequence ID" value="CAL1139931.1"/>
    <property type="molecule type" value="Genomic_DNA"/>
</dbReference>
<keyword evidence="5" id="KW-1185">Reference proteome</keyword>
<gene>
    <name evidence="2" type="ORF">C1SCF055_LOCUS13900</name>
</gene>
<dbReference type="OrthoDB" id="443733at2759"/>
<evidence type="ECO:0000313" key="5">
    <source>
        <dbReference type="Proteomes" id="UP001152797"/>
    </source>
</evidence>
<dbReference type="EMBL" id="CAMXCT010001091">
    <property type="protein sequence ID" value="CAI3986556.1"/>
    <property type="molecule type" value="Genomic_DNA"/>
</dbReference>
<organism evidence="2">
    <name type="scientific">Cladocopium goreaui</name>
    <dbReference type="NCBI Taxonomy" id="2562237"/>
    <lineage>
        <taxon>Eukaryota</taxon>
        <taxon>Sar</taxon>
        <taxon>Alveolata</taxon>
        <taxon>Dinophyceae</taxon>
        <taxon>Suessiales</taxon>
        <taxon>Symbiodiniaceae</taxon>
        <taxon>Cladocopium</taxon>
    </lineage>
</organism>
<name>A0A9P1FSI6_9DINO</name>
<dbReference type="InterPro" id="IPR052055">
    <property type="entry name" value="Hepadnavirus_pol/RT"/>
</dbReference>
<reference evidence="3" key="2">
    <citation type="submission" date="2024-04" db="EMBL/GenBank/DDBJ databases">
        <authorList>
            <person name="Chen Y."/>
            <person name="Shah S."/>
            <person name="Dougan E. K."/>
            <person name="Thang M."/>
            <person name="Chan C."/>
        </authorList>
    </citation>
    <scope>NUCLEOTIDE SEQUENCE [LARGE SCALE GENOMIC DNA]</scope>
</reference>
<sequence>MATTAFKAGKIYLWEHPEDLGRVKDTDDAPGSIWQWDELRTLQLESDATTWAIYQCHFGADTPKPTRFLGNIDKEMPHSGWPTFDAEGFYSGPLGAGCGHRFHVRKLIGKTKGVWNTSPSAACPSKLCKYLAQLLLSRFVGGRTVLDKPALSAVDGPSQVRPATEEEEDQGHTEGTEDNISPLDDGKAKEPISSDWDLKRARLVDGLGLCSPNRWWPSDRFVFQQTSAAGLAEDLHELVRSFVIKNIADLRQASFELAVGKMTKSPFSSEALEEVRKRWAQLLSRPDKALFKAERQPFLLELLSQTLQGLGDPDWRVLTEEVDSFSSGVPVGYDQPLPRVSAVFPPKERFRKLDDSVFMEDSANYKSADGMSHKLEEKFREEEALGRMYPTTLGALQSRFAGQKVLIAPMGALEKPDGGVRPLHDATHHVQVNNAIQFQDQLEYPGPGDAAAVVESSRLVRESCFAISADIQAAHRLVKVREKDWRLLCCRAHSDSLVVWVNCVGTFGVSSASYWWTRLFALVGRLVTSVLRQAPNLQIVYVDDLHILVWGPDKFLWLWMMIATYEIVGTPFGYHKFKGGLEIPFVGYELDYYRKTIGISLKRARWLRDFMGELEQRRYTVPMRDFNEFLGRLGFVARILVWIKPHLAPLYSWSAALDRGCVATMPKMVRLVILYLQSQLEVLTRRLSSSAPLRSHREEFRTDAKCERGRIVLAGHHLVDHRWFIIEVAPHQAPFLFDKGLESSWASASAELLASLAALQLFGYLEDKGVRRIVPVAVAAGTDNQANEALAKKRSSTAWPLMLINMQLSHHLFRSSLQLTLNWRPRDENQDADDLTNGLVAKFDTKLRVSGVFEDLKLELLEQLWAAREDFLDKDALKTWPAISDSAASFKTSGKW</sequence>
<dbReference type="EMBL" id="CAMXCT030001091">
    <property type="protein sequence ID" value="CAL4773868.1"/>
    <property type="molecule type" value="Genomic_DNA"/>
</dbReference>
<dbReference type="PANTHER" id="PTHR33050">
    <property type="entry name" value="REVERSE TRANSCRIPTASE DOMAIN-CONTAINING PROTEIN"/>
    <property type="match status" value="1"/>
</dbReference>
<evidence type="ECO:0000313" key="3">
    <source>
        <dbReference type="EMBL" id="CAL1139931.1"/>
    </source>
</evidence>
<feature type="region of interest" description="Disordered" evidence="1">
    <location>
        <begin position="151"/>
        <end position="188"/>
    </location>
</feature>
<comment type="caution">
    <text evidence="2">The sequence shown here is derived from an EMBL/GenBank/DDBJ whole genome shotgun (WGS) entry which is preliminary data.</text>
</comment>
<reference evidence="2" key="1">
    <citation type="submission" date="2022-10" db="EMBL/GenBank/DDBJ databases">
        <authorList>
            <person name="Chen Y."/>
            <person name="Dougan E. K."/>
            <person name="Chan C."/>
            <person name="Rhodes N."/>
            <person name="Thang M."/>
        </authorList>
    </citation>
    <scope>NUCLEOTIDE SEQUENCE</scope>
</reference>
<dbReference type="Proteomes" id="UP001152797">
    <property type="component" value="Unassembled WGS sequence"/>
</dbReference>
<evidence type="ECO:0000256" key="1">
    <source>
        <dbReference type="SAM" id="MobiDB-lite"/>
    </source>
</evidence>